<accession>A0A2I1M5J3</accession>
<gene>
    <name evidence="2" type="ORF">CYJ32_03245</name>
</gene>
<dbReference type="GO" id="GO:0008782">
    <property type="term" value="F:adenosylhomocysteine nucleosidase activity"/>
    <property type="evidence" value="ECO:0007669"/>
    <property type="project" value="TreeGrafter"/>
</dbReference>
<dbReference type="Proteomes" id="UP000242263">
    <property type="component" value="Unassembled WGS sequence"/>
</dbReference>
<dbReference type="CDD" id="cd09008">
    <property type="entry name" value="MTAN"/>
    <property type="match status" value="1"/>
</dbReference>
<protein>
    <recommendedName>
        <fullName evidence="1">Nucleoside phosphorylase domain-containing protein</fullName>
    </recommendedName>
</protein>
<dbReference type="InterPro" id="IPR000845">
    <property type="entry name" value="Nucleoside_phosphorylase_d"/>
</dbReference>
<dbReference type="AlphaFoldDB" id="A0A2I1M5J3"/>
<dbReference type="Gene3D" id="3.40.50.1580">
    <property type="entry name" value="Nucleoside phosphorylase domain"/>
    <property type="match status" value="1"/>
</dbReference>
<dbReference type="GO" id="GO:0009116">
    <property type="term" value="P:nucleoside metabolic process"/>
    <property type="evidence" value="ECO:0007669"/>
    <property type="project" value="InterPro"/>
</dbReference>
<dbReference type="Pfam" id="PF01048">
    <property type="entry name" value="PNP_UDP_1"/>
    <property type="match status" value="1"/>
</dbReference>
<dbReference type="InterPro" id="IPR035994">
    <property type="entry name" value="Nucleoside_phosphorylase_sf"/>
</dbReference>
<dbReference type="GO" id="GO:0008930">
    <property type="term" value="F:methylthioadenosine nucleosidase activity"/>
    <property type="evidence" value="ECO:0007669"/>
    <property type="project" value="TreeGrafter"/>
</dbReference>
<organism evidence="2 3">
    <name type="scientific">Alloscardovia omnicolens</name>
    <dbReference type="NCBI Taxonomy" id="419015"/>
    <lineage>
        <taxon>Bacteria</taxon>
        <taxon>Bacillati</taxon>
        <taxon>Actinomycetota</taxon>
        <taxon>Actinomycetes</taxon>
        <taxon>Bifidobacteriales</taxon>
        <taxon>Bifidobacteriaceae</taxon>
        <taxon>Alloscardovia</taxon>
    </lineage>
</organism>
<dbReference type="GO" id="GO:0019284">
    <property type="term" value="P:L-methionine salvage from S-adenosylmethionine"/>
    <property type="evidence" value="ECO:0007669"/>
    <property type="project" value="TreeGrafter"/>
</dbReference>
<evidence type="ECO:0000259" key="1">
    <source>
        <dbReference type="Pfam" id="PF01048"/>
    </source>
</evidence>
<proteinExistence type="predicted"/>
<sequence>MVVMTTIIVMSALEKEIQPVRKRFPGKLLQSGGLDIMHYHDGKNHVFSAFGGMGLTNCAAAAQTLILIARAHADSAPDALLFTGIAGNLNARLGFGDIVLGGTAVYEECDRAIIAEDAPYMESFPGSERLINLALGVVRSHSMTAVANNADTADAASAMYTEEGIRIPSDDLKNYSSNLSDHRFTVGTIASSNIFSTDPAVLSDFISQDGADAEEMEGAAVAHVCYKNEIESLIIRSNSNDCGEAYEELNNHKDAMITAAGLAAQVACELADKLLAEE</sequence>
<dbReference type="SUPFAM" id="SSF53167">
    <property type="entry name" value="Purine and uridine phosphorylases"/>
    <property type="match status" value="1"/>
</dbReference>
<dbReference type="GO" id="GO:0005829">
    <property type="term" value="C:cytosol"/>
    <property type="evidence" value="ECO:0007669"/>
    <property type="project" value="TreeGrafter"/>
</dbReference>
<comment type="caution">
    <text evidence="2">The sequence shown here is derived from an EMBL/GenBank/DDBJ whole genome shotgun (WGS) entry which is preliminary data.</text>
</comment>
<evidence type="ECO:0000313" key="3">
    <source>
        <dbReference type="Proteomes" id="UP000242263"/>
    </source>
</evidence>
<evidence type="ECO:0000313" key="2">
    <source>
        <dbReference type="EMBL" id="PKZ15406.1"/>
    </source>
</evidence>
<reference evidence="2 3" key="1">
    <citation type="submission" date="2017-12" db="EMBL/GenBank/DDBJ databases">
        <title>Phylogenetic diversity of female urinary microbiome.</title>
        <authorList>
            <person name="Thomas-White K."/>
            <person name="Wolfe A.J."/>
        </authorList>
    </citation>
    <scope>NUCLEOTIDE SEQUENCE [LARGE SCALE GENOMIC DNA]</scope>
    <source>
        <strain evidence="2 3">UMB0064</strain>
    </source>
</reference>
<dbReference type="EMBL" id="PKGU01000002">
    <property type="protein sequence ID" value="PKZ15406.1"/>
    <property type="molecule type" value="Genomic_DNA"/>
</dbReference>
<dbReference type="PANTHER" id="PTHR46832">
    <property type="entry name" value="5'-METHYLTHIOADENOSINE/S-ADENOSYLHOMOCYSTEINE NUCLEOSIDASE"/>
    <property type="match status" value="1"/>
</dbReference>
<feature type="domain" description="Nucleoside phosphorylase" evidence="1">
    <location>
        <begin position="6"/>
        <end position="270"/>
    </location>
</feature>
<name>A0A2I1M5J3_9BIFI</name>
<dbReference type="PANTHER" id="PTHR46832:SF1">
    <property type="entry name" value="5'-METHYLTHIOADENOSINE_S-ADENOSYLHOMOCYSTEINE NUCLEOSIDASE"/>
    <property type="match status" value="1"/>
</dbReference>